<sequence>MGQVKREKWRCRSCRSADSSSTQGSVSEEPQGVCASEELLSAVNTKLDLLVSLKANVDTLLTLPAKVDELLTLKPAVQCLQETVKTLQQSIDDLSLKYDSVLAKATENEKNTEALQVRLAEVCSVVDEQSRTIQRLQGDLNYLEQRSRSTNLEIHGLPCDKGENLERIIADLGDKLDLPPLQAGDVLAIHRLAAKPGPAPPVLLRRRESLPLKTEFSALVPTRANASWPSITTFRLLGTVAAAPLQCVASEEWERSGVLGGSLVVFGNATFRCCRT</sequence>
<evidence type="ECO:0000313" key="2">
    <source>
        <dbReference type="Proteomes" id="UP000805193"/>
    </source>
</evidence>
<dbReference type="Proteomes" id="UP000805193">
    <property type="component" value="Unassembled WGS sequence"/>
</dbReference>
<accession>A0AC60QR53</accession>
<name>A0AC60QR53_IXOPE</name>
<reference evidence="1 2" key="1">
    <citation type="journal article" date="2020" name="Cell">
        <title>Large-Scale Comparative Analyses of Tick Genomes Elucidate Their Genetic Diversity and Vector Capacities.</title>
        <authorList>
            <consortium name="Tick Genome and Microbiome Consortium (TIGMIC)"/>
            <person name="Jia N."/>
            <person name="Wang J."/>
            <person name="Shi W."/>
            <person name="Du L."/>
            <person name="Sun Y."/>
            <person name="Zhan W."/>
            <person name="Jiang J.F."/>
            <person name="Wang Q."/>
            <person name="Zhang B."/>
            <person name="Ji P."/>
            <person name="Bell-Sakyi L."/>
            <person name="Cui X.M."/>
            <person name="Yuan T.T."/>
            <person name="Jiang B.G."/>
            <person name="Yang W.F."/>
            <person name="Lam T.T."/>
            <person name="Chang Q.C."/>
            <person name="Ding S.J."/>
            <person name="Wang X.J."/>
            <person name="Zhu J.G."/>
            <person name="Ruan X.D."/>
            <person name="Zhao L."/>
            <person name="Wei J.T."/>
            <person name="Ye R.Z."/>
            <person name="Que T.C."/>
            <person name="Du C.H."/>
            <person name="Zhou Y.H."/>
            <person name="Cheng J.X."/>
            <person name="Dai P.F."/>
            <person name="Guo W.B."/>
            <person name="Han X.H."/>
            <person name="Huang E.J."/>
            <person name="Li L.F."/>
            <person name="Wei W."/>
            <person name="Gao Y.C."/>
            <person name="Liu J.Z."/>
            <person name="Shao H.Z."/>
            <person name="Wang X."/>
            <person name="Wang C.C."/>
            <person name="Yang T.C."/>
            <person name="Huo Q.B."/>
            <person name="Li W."/>
            <person name="Chen H.Y."/>
            <person name="Chen S.E."/>
            <person name="Zhou L.G."/>
            <person name="Ni X.B."/>
            <person name="Tian J.H."/>
            <person name="Sheng Y."/>
            <person name="Liu T."/>
            <person name="Pan Y.S."/>
            <person name="Xia L.Y."/>
            <person name="Li J."/>
            <person name="Zhao F."/>
            <person name="Cao W.C."/>
        </authorList>
    </citation>
    <scope>NUCLEOTIDE SEQUENCE [LARGE SCALE GENOMIC DNA]</scope>
    <source>
        <strain evidence="1">Iper-2018</strain>
    </source>
</reference>
<protein>
    <submittedName>
        <fullName evidence="1">Uncharacterized protein</fullName>
    </submittedName>
</protein>
<gene>
    <name evidence="1" type="ORF">HPB47_016354</name>
</gene>
<organism evidence="1 2">
    <name type="scientific">Ixodes persulcatus</name>
    <name type="common">Taiga tick</name>
    <dbReference type="NCBI Taxonomy" id="34615"/>
    <lineage>
        <taxon>Eukaryota</taxon>
        <taxon>Metazoa</taxon>
        <taxon>Ecdysozoa</taxon>
        <taxon>Arthropoda</taxon>
        <taxon>Chelicerata</taxon>
        <taxon>Arachnida</taxon>
        <taxon>Acari</taxon>
        <taxon>Parasitiformes</taxon>
        <taxon>Ixodida</taxon>
        <taxon>Ixodoidea</taxon>
        <taxon>Ixodidae</taxon>
        <taxon>Ixodinae</taxon>
        <taxon>Ixodes</taxon>
    </lineage>
</organism>
<evidence type="ECO:0000313" key="1">
    <source>
        <dbReference type="EMBL" id="KAG0440275.1"/>
    </source>
</evidence>
<dbReference type="EMBL" id="JABSTQ010005062">
    <property type="protein sequence ID" value="KAG0440275.1"/>
    <property type="molecule type" value="Genomic_DNA"/>
</dbReference>
<proteinExistence type="predicted"/>
<comment type="caution">
    <text evidence="1">The sequence shown here is derived from an EMBL/GenBank/DDBJ whole genome shotgun (WGS) entry which is preliminary data.</text>
</comment>
<keyword evidence="2" id="KW-1185">Reference proteome</keyword>